<dbReference type="EMBL" id="CZQE01000331">
    <property type="protein sequence ID" value="CUS46044.1"/>
    <property type="molecule type" value="Genomic_DNA"/>
</dbReference>
<sequence length="582" mass="62990">MDIGEVRHVLVGAGHDADQADRRLRIDIDLAGLRIVATARPVGAALQARCDQRAERATLLAERRRGEEGSGDIVLHQLERLGMQLGREVDQILGAGPLAVIGRRPGREGLGRRIPFAGHVARLYLALDDRPDRLAGLAVEHIEPGLLARLGQRLDHLSRHRDVAQDRRAGQVAIPQAVMDELVMPAPLPGVHIDRDERFAEQRIAAAIHAHLVARGQLDRQIDQAKLLIGRHLRPDAGIAGLVGIAVQPAVVTILTLFRDRVENPFALAGAHIERADIAFHVEAGRRHVARGVGRADHDHVLHHQGRRVQADISGDRVDLLVEILLQVDDAVHAERGVGIAGRCVETDELIADRHEQDPLLRAVGPVGAAMTGELARRILRALALVDPVHPQHLASGSVERDAVAARAGCQEQASLHEQGCRLELIFLAGAERVGLETPGDFQIVEVGRVDLVERGVARIRLVGGIMAPLGIDPGIVRRNDRRCPAAPALRKRAGLRQQQRRPGAQQKRTSGQIRHSITPYVGHSCAALNAGYHSGIVHPIGYLVLPLFYRKPTAGERKMAGRRRSDAPPGFPCSGATGGVG</sequence>
<name>A0A160TPY5_9ZZZZ</name>
<feature type="region of interest" description="Disordered" evidence="1">
    <location>
        <begin position="560"/>
        <end position="582"/>
    </location>
</feature>
<dbReference type="AlphaFoldDB" id="A0A160TPY5"/>
<evidence type="ECO:0000256" key="1">
    <source>
        <dbReference type="SAM" id="MobiDB-lite"/>
    </source>
</evidence>
<accession>A0A160TPY5</accession>
<protein>
    <submittedName>
        <fullName evidence="2">Uncharacterized protein</fullName>
    </submittedName>
</protein>
<gene>
    <name evidence="2" type="ORF">MGWOODY_Smn2499</name>
</gene>
<proteinExistence type="predicted"/>
<evidence type="ECO:0000313" key="2">
    <source>
        <dbReference type="EMBL" id="CUS46044.1"/>
    </source>
</evidence>
<organism evidence="2">
    <name type="scientific">hydrothermal vent metagenome</name>
    <dbReference type="NCBI Taxonomy" id="652676"/>
    <lineage>
        <taxon>unclassified sequences</taxon>
        <taxon>metagenomes</taxon>
        <taxon>ecological metagenomes</taxon>
    </lineage>
</organism>
<feature type="region of interest" description="Disordered" evidence="1">
    <location>
        <begin position="490"/>
        <end position="514"/>
    </location>
</feature>
<reference evidence="2" key="1">
    <citation type="submission" date="2015-10" db="EMBL/GenBank/DDBJ databases">
        <authorList>
            <person name="Gilbert D.G."/>
        </authorList>
    </citation>
    <scope>NUCLEOTIDE SEQUENCE</scope>
</reference>